<gene>
    <name evidence="2" type="ORF">GCM10020369_50470</name>
</gene>
<keyword evidence="1" id="KW-1133">Transmembrane helix</keyword>
<dbReference type="Proteomes" id="UP001501676">
    <property type="component" value="Unassembled WGS sequence"/>
</dbReference>
<feature type="transmembrane region" description="Helical" evidence="1">
    <location>
        <begin position="66"/>
        <end position="90"/>
    </location>
</feature>
<dbReference type="EMBL" id="BAAAYN010000034">
    <property type="protein sequence ID" value="GAA3391668.1"/>
    <property type="molecule type" value="Genomic_DNA"/>
</dbReference>
<sequence>MRSLVERPVVTAPSMADVGNVLVSASVGRSAPTTCSEPDAAPVGVVSVDPSDSPDPEVHRFHYPKVLMLMSAVLPFLVAVLVGLILGTIVHRAIRAGQERRAWADHRSALSAADRREIRRSVREGTPVTDRVLAPPAVRFGEEVASSNRRARWLTDPPRWVYVAGRIFFPAFGVLAVVLGVAGDDARTLVSGIVLLGLAVLYLPATVRWTTARQARTEARLRSSIDANRVLGVAS</sequence>
<comment type="caution">
    <text evidence="2">The sequence shown here is derived from an EMBL/GenBank/DDBJ whole genome shotgun (WGS) entry which is preliminary data.</text>
</comment>
<evidence type="ECO:0000313" key="2">
    <source>
        <dbReference type="EMBL" id="GAA3391668.1"/>
    </source>
</evidence>
<feature type="transmembrane region" description="Helical" evidence="1">
    <location>
        <begin position="188"/>
        <end position="207"/>
    </location>
</feature>
<proteinExistence type="predicted"/>
<reference evidence="3" key="1">
    <citation type="journal article" date="2019" name="Int. J. Syst. Evol. Microbiol.">
        <title>The Global Catalogue of Microorganisms (GCM) 10K type strain sequencing project: providing services to taxonomists for standard genome sequencing and annotation.</title>
        <authorList>
            <consortium name="The Broad Institute Genomics Platform"/>
            <consortium name="The Broad Institute Genome Sequencing Center for Infectious Disease"/>
            <person name="Wu L."/>
            <person name="Ma J."/>
        </authorList>
    </citation>
    <scope>NUCLEOTIDE SEQUENCE [LARGE SCALE GENOMIC DNA]</scope>
    <source>
        <strain evidence="3">JCM 9458</strain>
    </source>
</reference>
<protein>
    <recommendedName>
        <fullName evidence="4">Sensor domain-containing protein</fullName>
    </recommendedName>
</protein>
<keyword evidence="3" id="KW-1185">Reference proteome</keyword>
<evidence type="ECO:0008006" key="4">
    <source>
        <dbReference type="Google" id="ProtNLM"/>
    </source>
</evidence>
<evidence type="ECO:0000256" key="1">
    <source>
        <dbReference type="SAM" id="Phobius"/>
    </source>
</evidence>
<name>A0ABP6T3L4_9ACTN</name>
<feature type="transmembrane region" description="Helical" evidence="1">
    <location>
        <begin position="160"/>
        <end position="182"/>
    </location>
</feature>
<keyword evidence="1" id="KW-0472">Membrane</keyword>
<keyword evidence="1" id="KW-0812">Transmembrane</keyword>
<evidence type="ECO:0000313" key="3">
    <source>
        <dbReference type="Proteomes" id="UP001501676"/>
    </source>
</evidence>
<organism evidence="2 3">
    <name type="scientific">Cryptosporangium minutisporangium</name>
    <dbReference type="NCBI Taxonomy" id="113569"/>
    <lineage>
        <taxon>Bacteria</taxon>
        <taxon>Bacillati</taxon>
        <taxon>Actinomycetota</taxon>
        <taxon>Actinomycetes</taxon>
        <taxon>Cryptosporangiales</taxon>
        <taxon>Cryptosporangiaceae</taxon>
        <taxon>Cryptosporangium</taxon>
    </lineage>
</organism>
<accession>A0ABP6T3L4</accession>